<dbReference type="SUPFAM" id="SSF53474">
    <property type="entry name" value="alpha/beta-Hydrolases"/>
    <property type="match status" value="1"/>
</dbReference>
<dbReference type="EC" id="3.-.-.-" evidence="2"/>
<protein>
    <submittedName>
        <fullName evidence="2">Putative hydrolase</fullName>
        <ecNumber evidence="2">3.-.-.-</ecNumber>
    </submittedName>
</protein>
<dbReference type="GO" id="GO:0016787">
    <property type="term" value="F:hydrolase activity"/>
    <property type="evidence" value="ECO:0007669"/>
    <property type="project" value="UniProtKB-KW"/>
</dbReference>
<accession>A0A3S9WI16</accession>
<dbReference type="Proteomes" id="UP000274841">
    <property type="component" value="Chromosome"/>
</dbReference>
<evidence type="ECO:0000313" key="3">
    <source>
        <dbReference type="Proteomes" id="UP000274841"/>
    </source>
</evidence>
<dbReference type="EMBL" id="CP031422">
    <property type="protein sequence ID" value="AZS39517.1"/>
    <property type="molecule type" value="Genomic_DNA"/>
</dbReference>
<dbReference type="RefSeq" id="WP_127011821.1">
    <property type="nucleotide sequence ID" value="NZ_CP031422.1"/>
</dbReference>
<dbReference type="Pfam" id="PF00561">
    <property type="entry name" value="Abhydrolase_1"/>
    <property type="match status" value="1"/>
</dbReference>
<dbReference type="Gene3D" id="3.40.50.1820">
    <property type="entry name" value="alpha/beta hydrolase"/>
    <property type="match status" value="1"/>
</dbReference>
<dbReference type="InterPro" id="IPR029058">
    <property type="entry name" value="AB_hydrolase_fold"/>
</dbReference>
<evidence type="ECO:0000259" key="1">
    <source>
        <dbReference type="Pfam" id="PF00561"/>
    </source>
</evidence>
<proteinExistence type="predicted"/>
<sequence length="270" mass="29547">MNTTTAALDLADVRLHYELRGEGPLLVLIGAPMDADAFAPFADELATDHTVLTTDPRGVKRSILHDRSQGSSPEQRAEDLAALIEHVDRGPATVFGSSGGAVTSLAVLQAHGDLVSVVITHEPPLLELLPDRVEQRRLTDELRSAALSGDRVGAWRLFFAQANIPMPEEALVQWFGGEVDPQHHADEQFWFRHELPASVRWEPDLAALRARTADLVLGIGRESVGQLCERTTTALGERLGVEPTRFPGDHTGFVDHPGEFAARLREVLDR</sequence>
<gene>
    <name evidence="2" type="ORF">CVS54_00827</name>
</gene>
<organism evidence="2 3">
    <name type="scientific">Microbacterium oxydans</name>
    <dbReference type="NCBI Taxonomy" id="82380"/>
    <lineage>
        <taxon>Bacteria</taxon>
        <taxon>Bacillati</taxon>
        <taxon>Actinomycetota</taxon>
        <taxon>Actinomycetes</taxon>
        <taxon>Micrococcales</taxon>
        <taxon>Microbacteriaceae</taxon>
        <taxon>Microbacterium</taxon>
    </lineage>
</organism>
<keyword evidence="2" id="KW-0378">Hydrolase</keyword>
<reference evidence="2 3" key="1">
    <citation type="submission" date="2018-08" db="EMBL/GenBank/DDBJ databases">
        <title>Microbacterium oxydans strain HG3.</title>
        <authorList>
            <person name="ORTET P."/>
        </authorList>
    </citation>
    <scope>NUCLEOTIDE SEQUENCE [LARGE SCALE GENOMIC DNA]</scope>
    <source>
        <strain evidence="2 3">HG3</strain>
    </source>
</reference>
<feature type="domain" description="AB hydrolase-1" evidence="1">
    <location>
        <begin position="24"/>
        <end position="126"/>
    </location>
</feature>
<evidence type="ECO:0000313" key="2">
    <source>
        <dbReference type="EMBL" id="AZS39517.1"/>
    </source>
</evidence>
<dbReference type="AlphaFoldDB" id="A0A3S9WI16"/>
<dbReference type="InterPro" id="IPR000073">
    <property type="entry name" value="AB_hydrolase_1"/>
</dbReference>
<dbReference type="KEGG" id="moy:CVS54_00827"/>
<name>A0A3S9WI16_9MICO</name>